<feature type="compositionally biased region" description="Low complexity" evidence="1">
    <location>
        <begin position="16"/>
        <end position="28"/>
    </location>
</feature>
<proteinExistence type="predicted"/>
<sequence>MRNRLPIGAQGPPGGQPSNNPSENNFNPEDWDILLDTDSSSGSETETAEATSPSSSEESAEFDWEVKLIVTGNSQDPITLQELEDLNQVLVAELGHPATVYSIQDQADGASYPPGSPTPSTSTFPFETPQGNNQFTSMAVAGSSAAADPPSFPSPASVVDLVCHESMGDSDVDEEEHLPNNPANTPEESGANDTEFKCTICSKPLTEGELDEWGLVQGDEGLCHFCGFGAGVVDFFP</sequence>
<evidence type="ECO:0000256" key="1">
    <source>
        <dbReference type="SAM" id="MobiDB-lite"/>
    </source>
</evidence>
<dbReference type="RefSeq" id="NP_663762.1">
    <property type="nucleotide sequence ID" value="NC_004068.1"/>
</dbReference>
<dbReference type="EMBL" id="KU504336">
    <property type="protein sequence ID" value="ANN44253.1"/>
    <property type="molecule type" value="Genomic_DNA"/>
</dbReference>
<feature type="region of interest" description="Disordered" evidence="1">
    <location>
        <begin position="169"/>
        <end position="193"/>
    </location>
</feature>
<organismHost>
    <name type="scientific">Fringilla coelebs</name>
    <name type="common">chaffinch</name>
    <dbReference type="NCBI Taxonomy" id="37598"/>
</organismHost>
<protein>
    <submittedName>
        <fullName evidence="2">E7</fullName>
    </submittedName>
</protein>
<reference evidence="2" key="1">
    <citation type="journal article" date="2016" name="J. Wildl. Dis.">
        <title>Identification and Characterization of Fringilla coelebs Papillomavirus 1 (FcPV1) in Free-living and Captive Birds in Italy.</title>
        <authorList>
            <person name="Prosperi A."/>
            <person name="Chiari M."/>
            <person name="Zanoni M."/>
            <person name="Gallina L."/>
            <person name="Casa G."/>
            <person name="Scagliarini A."/>
            <person name="Lavazza A."/>
        </authorList>
    </citation>
    <scope>NUCLEOTIDE SEQUENCE</scope>
    <source>
        <strain evidence="2">373-482/1012</strain>
    </source>
</reference>
<feature type="region of interest" description="Disordered" evidence="1">
    <location>
        <begin position="1"/>
        <end position="61"/>
    </location>
</feature>
<name>A0A193DR10_FCPV</name>
<accession>A0A193DR10</accession>
<evidence type="ECO:0000313" key="2">
    <source>
        <dbReference type="EMBL" id="ANN44253.1"/>
    </source>
</evidence>
<dbReference type="KEGG" id="vg:951229"/>
<organism evidence="2">
    <name type="scientific">Fringilla coelebs papillomavirus</name>
    <name type="common">FcPV</name>
    <dbReference type="NCBI Taxonomy" id="197771"/>
    <lineage>
        <taxon>Viruses</taxon>
        <taxon>Monodnaviria</taxon>
        <taxon>Shotokuvirae</taxon>
        <taxon>Cossaviricota</taxon>
        <taxon>Papovaviricetes</taxon>
        <taxon>Zurhausenvirales</taxon>
        <taxon>Papillomaviridae</taxon>
        <taxon>Firstpapillomavirinae</taxon>
        <taxon>Etapapillomavirus</taxon>
    </lineage>
</organism>
<dbReference type="GeneID" id="951229"/>
<feature type="compositionally biased region" description="Low complexity" evidence="1">
    <location>
        <begin position="39"/>
        <end position="57"/>
    </location>
</feature>